<organism evidence="1">
    <name type="scientific">marine metagenome</name>
    <dbReference type="NCBI Taxonomy" id="408172"/>
    <lineage>
        <taxon>unclassified sequences</taxon>
        <taxon>metagenomes</taxon>
        <taxon>ecological metagenomes</taxon>
    </lineage>
</organism>
<accession>A0A382KE48</accession>
<dbReference type="AlphaFoldDB" id="A0A382KE48"/>
<feature type="non-terminal residue" evidence="1">
    <location>
        <position position="51"/>
    </location>
</feature>
<gene>
    <name evidence="1" type="ORF">METZ01_LOCUS275512</name>
</gene>
<proteinExistence type="predicted"/>
<protein>
    <submittedName>
        <fullName evidence="1">Uncharacterized protein</fullName>
    </submittedName>
</protein>
<sequence>MTKPVDALWTCLPYLPAALLAAVHRYHGIHNLVRRRELWMGQDGSGNHRER</sequence>
<name>A0A382KE48_9ZZZZ</name>
<dbReference type="EMBL" id="UINC01080062">
    <property type="protein sequence ID" value="SVC22658.1"/>
    <property type="molecule type" value="Genomic_DNA"/>
</dbReference>
<evidence type="ECO:0000313" key="1">
    <source>
        <dbReference type="EMBL" id="SVC22658.1"/>
    </source>
</evidence>
<reference evidence="1" key="1">
    <citation type="submission" date="2018-05" db="EMBL/GenBank/DDBJ databases">
        <authorList>
            <person name="Lanie J.A."/>
            <person name="Ng W.-L."/>
            <person name="Kazmierczak K.M."/>
            <person name="Andrzejewski T.M."/>
            <person name="Davidsen T.M."/>
            <person name="Wayne K.J."/>
            <person name="Tettelin H."/>
            <person name="Glass J.I."/>
            <person name="Rusch D."/>
            <person name="Podicherti R."/>
            <person name="Tsui H.-C.T."/>
            <person name="Winkler M.E."/>
        </authorList>
    </citation>
    <scope>NUCLEOTIDE SEQUENCE</scope>
</reference>